<name>A0A167VAE3_PENCH</name>
<evidence type="ECO:0000313" key="2">
    <source>
        <dbReference type="EMBL" id="KZN90214.1"/>
    </source>
</evidence>
<dbReference type="Gene3D" id="3.30.420.10">
    <property type="entry name" value="Ribonuclease H-like superfamily/Ribonuclease H"/>
    <property type="match status" value="1"/>
</dbReference>
<dbReference type="Proteomes" id="UP000076449">
    <property type="component" value="Chromosome I"/>
</dbReference>
<dbReference type="EMBL" id="CM002798">
    <property type="protein sequence ID" value="KZN90214.1"/>
    <property type="molecule type" value="Genomic_DNA"/>
</dbReference>
<reference evidence="2" key="1">
    <citation type="journal article" date="2014" name="Genome Announc.">
        <title>Complete sequencing and chromosome-scale genome assembly of the industrial progenitor strain P2niaD18 from the penicillin producer Penicillium chrysogenum.</title>
        <authorList>
            <person name="Specht T."/>
            <person name="Dahlmann T.A."/>
            <person name="Zadra I."/>
            <person name="Kurnsteiner H."/>
            <person name="Kuck U."/>
        </authorList>
    </citation>
    <scope>NUCLEOTIDE SEQUENCE [LARGE SCALE GENOMIC DNA]</scope>
    <source>
        <strain evidence="2">P2niaD18</strain>
    </source>
</reference>
<accession>A0A167VAE3</accession>
<feature type="compositionally biased region" description="Basic and acidic residues" evidence="1">
    <location>
        <begin position="168"/>
        <end position="178"/>
    </location>
</feature>
<proteinExistence type="predicted"/>
<gene>
    <name evidence="2" type="ORF">EN45_003290</name>
</gene>
<dbReference type="InterPro" id="IPR012337">
    <property type="entry name" value="RNaseH-like_sf"/>
</dbReference>
<feature type="region of interest" description="Disordered" evidence="1">
    <location>
        <begin position="168"/>
        <end position="193"/>
    </location>
</feature>
<dbReference type="AlphaFoldDB" id="A0A167VAE3"/>
<organism evidence="2">
    <name type="scientific">Penicillium chrysogenum</name>
    <name type="common">Penicillium notatum</name>
    <dbReference type="NCBI Taxonomy" id="5076"/>
    <lineage>
        <taxon>Eukaryota</taxon>
        <taxon>Fungi</taxon>
        <taxon>Dikarya</taxon>
        <taxon>Ascomycota</taxon>
        <taxon>Pezizomycotina</taxon>
        <taxon>Eurotiomycetes</taxon>
        <taxon>Eurotiomycetidae</taxon>
        <taxon>Eurotiales</taxon>
        <taxon>Aspergillaceae</taxon>
        <taxon>Penicillium</taxon>
        <taxon>Penicillium chrysogenum species complex</taxon>
    </lineage>
</organism>
<protein>
    <recommendedName>
        <fullName evidence="3">Exonuclease domain-containing protein</fullName>
    </recommendedName>
</protein>
<evidence type="ECO:0000256" key="1">
    <source>
        <dbReference type="SAM" id="MobiDB-lite"/>
    </source>
</evidence>
<dbReference type="SUPFAM" id="SSF53098">
    <property type="entry name" value="Ribonuclease H-like"/>
    <property type="match status" value="1"/>
</dbReference>
<sequence length="193" mass="21932">MISTYIRDRWGRPAVGVIRCNKVTPTPEHKEDAPKRQAIVLDLVADMFTGDILINHFVNPTSIVRNWQTKYSGIICAAMKAAVEGNITIRGWKAAHTSILTADAVYRPLERPFRRTWKLKTLADELVGQKIQGGKRDHSALEDTMATREVLLYCTRNPLGLEAWAEKARSQEPAKCEPETTEPESLEEWFSRR</sequence>
<dbReference type="InterPro" id="IPR036397">
    <property type="entry name" value="RNaseH_sf"/>
</dbReference>
<dbReference type="GO" id="GO:0003676">
    <property type="term" value="F:nucleic acid binding"/>
    <property type="evidence" value="ECO:0007669"/>
    <property type="project" value="InterPro"/>
</dbReference>
<evidence type="ECO:0008006" key="3">
    <source>
        <dbReference type="Google" id="ProtNLM"/>
    </source>
</evidence>